<evidence type="ECO:0000313" key="3">
    <source>
        <dbReference type="Proteomes" id="UP000695007"/>
    </source>
</evidence>
<evidence type="ECO:0000256" key="1">
    <source>
        <dbReference type="SAM" id="Coils"/>
    </source>
</evidence>
<reference evidence="4" key="1">
    <citation type="submission" date="2025-08" db="UniProtKB">
        <authorList>
            <consortium name="RefSeq"/>
        </authorList>
    </citation>
    <scope>IDENTIFICATION</scope>
</reference>
<feature type="coiled-coil region" evidence="1">
    <location>
        <begin position="173"/>
        <end position="200"/>
    </location>
</feature>
<dbReference type="AlphaFoldDB" id="A0AAJ6YRU3"/>
<dbReference type="Proteomes" id="UP000695007">
    <property type="component" value="Unplaced"/>
</dbReference>
<feature type="region of interest" description="Disordered" evidence="2">
    <location>
        <begin position="45"/>
        <end position="68"/>
    </location>
</feature>
<feature type="compositionally biased region" description="Polar residues" evidence="2">
    <location>
        <begin position="52"/>
        <end position="68"/>
    </location>
</feature>
<protein>
    <submittedName>
        <fullName evidence="4">Uncharacterized protein LOC105366326</fullName>
    </submittedName>
</protein>
<sequence length="247" mass="28899">MAEFISIYRKDYLWPERKVTFSRNTLDCTIAAPVDLQYSETQACPKEKESQLGHSQQSPLKIQPCPTTEHNDFNENEAYLKKLLEQHPNLISLMRKRPSFDALKKFNMERLKSTYQVDFDHVEDQSIDLTGLPMKNTDCPVNQAESPIIDCRPRLTSRIALMKSRGFPVFLPKETCKISSKSLKRKLAKEEEENENKKKFLPAWSSEYRDAINKTGDSILKEMRLNKKHKMLREKMKLLRPKECEDD</sequence>
<evidence type="ECO:0000256" key="2">
    <source>
        <dbReference type="SAM" id="MobiDB-lite"/>
    </source>
</evidence>
<gene>
    <name evidence="4" type="primary">LOC105366326</name>
</gene>
<dbReference type="KEGG" id="csol:105366326"/>
<evidence type="ECO:0000313" key="4">
    <source>
        <dbReference type="RefSeq" id="XP_011503033.1"/>
    </source>
</evidence>
<dbReference type="GeneID" id="105366326"/>
<accession>A0AAJ6YRU3</accession>
<name>A0AAJ6YRU3_9HYME</name>
<proteinExistence type="predicted"/>
<keyword evidence="3" id="KW-1185">Reference proteome</keyword>
<dbReference type="RefSeq" id="XP_011503033.1">
    <property type="nucleotide sequence ID" value="XM_011504731.1"/>
</dbReference>
<keyword evidence="1" id="KW-0175">Coiled coil</keyword>
<organism evidence="3 4">
    <name type="scientific">Ceratosolen solmsi marchali</name>
    <dbReference type="NCBI Taxonomy" id="326594"/>
    <lineage>
        <taxon>Eukaryota</taxon>
        <taxon>Metazoa</taxon>
        <taxon>Ecdysozoa</taxon>
        <taxon>Arthropoda</taxon>
        <taxon>Hexapoda</taxon>
        <taxon>Insecta</taxon>
        <taxon>Pterygota</taxon>
        <taxon>Neoptera</taxon>
        <taxon>Endopterygota</taxon>
        <taxon>Hymenoptera</taxon>
        <taxon>Apocrita</taxon>
        <taxon>Proctotrupomorpha</taxon>
        <taxon>Chalcidoidea</taxon>
        <taxon>Agaonidae</taxon>
        <taxon>Agaoninae</taxon>
        <taxon>Ceratosolen</taxon>
    </lineage>
</organism>